<dbReference type="Proteomes" id="UP000000626">
    <property type="component" value="Chromosome"/>
</dbReference>
<organism evidence="1 2">
    <name type="scientific">Neisseria meningitidis serogroup A / serotype 4A (strain DSM 15465 / Z2491)</name>
    <dbReference type="NCBI Taxonomy" id="122587"/>
    <lineage>
        <taxon>Bacteria</taxon>
        <taxon>Pseudomonadati</taxon>
        <taxon>Pseudomonadota</taxon>
        <taxon>Betaproteobacteria</taxon>
        <taxon>Neisseriales</taxon>
        <taxon>Neisseriaceae</taxon>
        <taxon>Neisseria</taxon>
    </lineage>
</organism>
<gene>
    <name evidence="1" type="ordered locus">NMA1209</name>
</gene>
<name>A0A0U1RIP0_NEIMA</name>
<protein>
    <submittedName>
        <fullName evidence="1">Uncharacterized protein</fullName>
    </submittedName>
</protein>
<dbReference type="KEGG" id="nma:NMA1209"/>
<dbReference type="HOGENOM" id="CLU_3404498_0_0_4"/>
<sequence>MQLFCHAVKYPHDKIMQNWDKTGARLHKPV</sequence>
<dbReference type="EMBL" id="AL157959">
    <property type="protein sequence ID" value="CAM08408.1"/>
    <property type="molecule type" value="Genomic_DNA"/>
</dbReference>
<dbReference type="EnsemblBacteria" id="CAM08408">
    <property type="protein sequence ID" value="CAM08408"/>
    <property type="gene ID" value="NMA1209"/>
</dbReference>
<reference evidence="1 2" key="1">
    <citation type="journal article" date="2000" name="Nature">
        <title>Complete DNA sequence of a serogroup A strain of Neisseria meningitidis Z2491.</title>
        <authorList>
            <person name="Parkhill J."/>
            <person name="Achtman M."/>
            <person name="James K.D."/>
            <person name="Bentley S.D."/>
            <person name="Churcher C."/>
            <person name="Klee S.R."/>
            <person name="Morelli G."/>
            <person name="Basham D."/>
            <person name="Brown D."/>
            <person name="Chillingworth T."/>
            <person name="Davies R.M."/>
            <person name="Davis P."/>
            <person name="Devlin K."/>
            <person name="Feltwell T."/>
            <person name="Hamlin N."/>
            <person name="Holroyd S."/>
            <person name="Jagels K."/>
            <person name="Leather S."/>
            <person name="Moule S."/>
            <person name="Mungall K."/>
            <person name="Quail M.A."/>
            <person name="Rajandream M.A."/>
            <person name="Rutherford K.M."/>
            <person name="Simmonds M."/>
            <person name="Skelton J."/>
            <person name="Whitehead S."/>
            <person name="Spratt B.G."/>
            <person name="Barrell B.G."/>
        </authorList>
    </citation>
    <scope>NUCLEOTIDE SEQUENCE [LARGE SCALE GENOMIC DNA]</scope>
    <source>
        <strain evidence="2">DSM 15465 / Z2491</strain>
    </source>
</reference>
<accession>A0A0U1RIP0</accession>
<proteinExistence type="predicted"/>
<evidence type="ECO:0000313" key="2">
    <source>
        <dbReference type="Proteomes" id="UP000000626"/>
    </source>
</evidence>
<dbReference type="AlphaFoldDB" id="A0A0U1RIP0"/>
<evidence type="ECO:0000313" key="1">
    <source>
        <dbReference type="EMBL" id="CAM08408.1"/>
    </source>
</evidence>